<protein>
    <submittedName>
        <fullName evidence="1">Uncharacterized protein</fullName>
    </submittedName>
</protein>
<dbReference type="InParanoid" id="A0A7M7J5R5"/>
<dbReference type="KEGG" id="vde:111243409"/>
<dbReference type="GeneID" id="111243409"/>
<proteinExistence type="predicted"/>
<dbReference type="EnsemblMetazoa" id="XM_022788930">
    <property type="protein sequence ID" value="XP_022644665"/>
    <property type="gene ID" value="LOC111243409"/>
</dbReference>
<dbReference type="RefSeq" id="XP_022644666.1">
    <property type="nucleotide sequence ID" value="XM_022788931.1"/>
</dbReference>
<dbReference type="RefSeq" id="XP_022644669.1">
    <property type="nucleotide sequence ID" value="XM_022788934.1"/>
</dbReference>
<dbReference type="OrthoDB" id="10384962at2759"/>
<dbReference type="RefSeq" id="XP_022644665.1">
    <property type="nucleotide sequence ID" value="XM_022788930.1"/>
</dbReference>
<dbReference type="EnsemblMetazoa" id="XM_022788931">
    <property type="protein sequence ID" value="XP_022644666"/>
    <property type="gene ID" value="LOC111243409"/>
</dbReference>
<evidence type="ECO:0000313" key="2">
    <source>
        <dbReference type="Proteomes" id="UP000594260"/>
    </source>
</evidence>
<organism evidence="1 2">
    <name type="scientific">Varroa destructor</name>
    <name type="common">Honeybee mite</name>
    <dbReference type="NCBI Taxonomy" id="109461"/>
    <lineage>
        <taxon>Eukaryota</taxon>
        <taxon>Metazoa</taxon>
        <taxon>Ecdysozoa</taxon>
        <taxon>Arthropoda</taxon>
        <taxon>Chelicerata</taxon>
        <taxon>Arachnida</taxon>
        <taxon>Acari</taxon>
        <taxon>Parasitiformes</taxon>
        <taxon>Mesostigmata</taxon>
        <taxon>Gamasina</taxon>
        <taxon>Dermanyssoidea</taxon>
        <taxon>Varroidae</taxon>
        <taxon>Varroa</taxon>
    </lineage>
</organism>
<evidence type="ECO:0000313" key="1">
    <source>
        <dbReference type="EnsemblMetazoa" id="XP_022644665"/>
    </source>
</evidence>
<accession>A0A7M7J5R5</accession>
<dbReference type="RefSeq" id="XP_022644668.1">
    <property type="nucleotide sequence ID" value="XM_022788933.1"/>
</dbReference>
<name>A0A7M7J5R5_VARDE</name>
<dbReference type="Proteomes" id="UP000594260">
    <property type="component" value="Unplaced"/>
</dbReference>
<reference evidence="1" key="1">
    <citation type="submission" date="2021-01" db="UniProtKB">
        <authorList>
            <consortium name="EnsemblMetazoa"/>
        </authorList>
    </citation>
    <scope>IDENTIFICATION</scope>
</reference>
<keyword evidence="2" id="KW-1185">Reference proteome</keyword>
<sequence>MTSPCWYTYPVPEDRYNLTFLQGPPNIINNIALSATLHCLRYERFCYFVADAYDSEFTQLIPFDSCSFSAEFTSLFVPMHASSTDCIVKRIKYIGRPENAQRASLIVIRIPSQSSFLDLVNILGYLQDVQIRNESTCLLLQDQQDKPLPLNVRNFYSVKVYDAFKWGLRRNGEEIHFQEQSAITKKKLSLNLTRTDL</sequence>
<dbReference type="EnsemblMetazoa" id="XM_022788932">
    <property type="protein sequence ID" value="XP_022644667"/>
    <property type="gene ID" value="LOC111243409"/>
</dbReference>
<dbReference type="RefSeq" id="XP_022644667.1">
    <property type="nucleotide sequence ID" value="XM_022788932.1"/>
</dbReference>
<dbReference type="AlphaFoldDB" id="A0A7M7J5R5"/>
<dbReference type="EnsemblMetazoa" id="XM_022788934">
    <property type="protein sequence ID" value="XP_022644669"/>
    <property type="gene ID" value="LOC111243409"/>
</dbReference>
<dbReference type="EnsemblMetazoa" id="XM_022788933">
    <property type="protein sequence ID" value="XP_022644668"/>
    <property type="gene ID" value="LOC111243409"/>
</dbReference>